<comment type="caution">
    <text evidence="1">The sequence shown here is derived from an EMBL/GenBank/DDBJ whole genome shotgun (WGS) entry which is preliminary data.</text>
</comment>
<organism evidence="1 2">
    <name type="scientific">Ajellomyces capsulatus</name>
    <name type="common">Darling's disease fungus</name>
    <name type="synonym">Histoplasma capsulatum</name>
    <dbReference type="NCBI Taxonomy" id="5037"/>
    <lineage>
        <taxon>Eukaryota</taxon>
        <taxon>Fungi</taxon>
        <taxon>Dikarya</taxon>
        <taxon>Ascomycota</taxon>
        <taxon>Pezizomycotina</taxon>
        <taxon>Eurotiomycetes</taxon>
        <taxon>Eurotiomycetidae</taxon>
        <taxon>Onygenales</taxon>
        <taxon>Ajellomycetaceae</taxon>
        <taxon>Histoplasma</taxon>
    </lineage>
</organism>
<accession>A0A8H8CY79</accession>
<dbReference type="EMBL" id="JAEVHI010000004">
    <property type="protein sequence ID" value="KAG5294139.1"/>
    <property type="molecule type" value="Genomic_DNA"/>
</dbReference>
<reference evidence="1 2" key="1">
    <citation type="submission" date="2021-01" db="EMBL/GenBank/DDBJ databases">
        <title>Chromosome-level genome assembly of a human fungal pathogen reveals clustering of transcriptionally co-regulated genes.</title>
        <authorList>
            <person name="Voorhies M."/>
            <person name="Cohen S."/>
            <person name="Shea T.P."/>
            <person name="Petrus S."/>
            <person name="Munoz J.F."/>
            <person name="Poplawski S."/>
            <person name="Goldman W.E."/>
            <person name="Michael T."/>
            <person name="Cuomo C.A."/>
            <person name="Sil A."/>
            <person name="Beyhan S."/>
        </authorList>
    </citation>
    <scope>NUCLEOTIDE SEQUENCE [LARGE SCALE GENOMIC DNA]</scope>
    <source>
        <strain evidence="1 2">G184AR</strain>
    </source>
</reference>
<name>A0A8H8CY79_AJECA</name>
<dbReference type="VEuPathDB" id="FungiDB:I7I52_05687"/>
<evidence type="ECO:0000313" key="1">
    <source>
        <dbReference type="EMBL" id="KAG5294139.1"/>
    </source>
</evidence>
<proteinExistence type="predicted"/>
<gene>
    <name evidence="1" type="ORF">I7I52_05687</name>
</gene>
<protein>
    <submittedName>
        <fullName evidence="1">Uncharacterized protein</fullName>
    </submittedName>
</protein>
<evidence type="ECO:0000313" key="2">
    <source>
        <dbReference type="Proteomes" id="UP000670092"/>
    </source>
</evidence>
<dbReference type="AlphaFoldDB" id="A0A8H8CY79"/>
<sequence>MTSCTPFSRLICLPAKLSCRLLVRWARASLVSSGWSTDQGRSSVSLHSHHRRLGVLHCCTYSDLLILPYFPLHTDSEVVYTPTILRSRDLPWVPQTGASLPIQTNLVHEVWI</sequence>
<dbReference type="Proteomes" id="UP000670092">
    <property type="component" value="Unassembled WGS sequence"/>
</dbReference>